<gene>
    <name evidence="1" type="ORF">KIPB_000016</name>
</gene>
<name>A0A9K3CNB9_9EUKA</name>
<dbReference type="OrthoDB" id="432528at2759"/>
<dbReference type="Pfam" id="PF01344">
    <property type="entry name" value="Kelch_1"/>
    <property type="match status" value="2"/>
</dbReference>
<evidence type="ECO:0000313" key="2">
    <source>
        <dbReference type="Proteomes" id="UP000265618"/>
    </source>
</evidence>
<proteinExistence type="predicted"/>
<keyword evidence="2" id="KW-1185">Reference proteome</keyword>
<accession>A0A9K3CNB9</accession>
<dbReference type="EMBL" id="BDIP01000001">
    <property type="protein sequence ID" value="GIQ79373.1"/>
    <property type="molecule type" value="Genomic_DNA"/>
</dbReference>
<sequence>MAHTTVTLRKVPLPCHGCFYDCGTALLSDRSVMVVGMNEREIEHGDTHRHPCAIISLCTEGDTLTLQATPSPSPVNPLVYGCIVARVGPHVYAFGGFDDWSDVFVSELHRYTVDTDTWETVGGLDAKEVKARINSGDSLEYSLHGNTWPVPRGGWEYECVGVGGLFMVSGGTDNDGAILHDTWVYDPSTAVWTEVDTGGTVSCPDEDQQYTLIGECECFGHIYRTFHLYEYCKAATSAAEPVEQGYVGVWTTTPTPISVTSAVVLTLPRTRILLDGKGTYHCLDTVSGEWSPGAAPVLEGAVSSRAFSEGSVCMFGGEWSMYGVCHTAAGTMLVTVSQEEDIV</sequence>
<dbReference type="InterPro" id="IPR006652">
    <property type="entry name" value="Kelch_1"/>
</dbReference>
<dbReference type="InterPro" id="IPR015915">
    <property type="entry name" value="Kelch-typ_b-propeller"/>
</dbReference>
<organism evidence="1 2">
    <name type="scientific">Kipferlia bialata</name>
    <dbReference type="NCBI Taxonomy" id="797122"/>
    <lineage>
        <taxon>Eukaryota</taxon>
        <taxon>Metamonada</taxon>
        <taxon>Carpediemonas-like organisms</taxon>
        <taxon>Kipferlia</taxon>
    </lineage>
</organism>
<dbReference type="Gene3D" id="2.120.10.80">
    <property type="entry name" value="Kelch-type beta propeller"/>
    <property type="match status" value="1"/>
</dbReference>
<dbReference type="AlphaFoldDB" id="A0A9K3CNB9"/>
<protein>
    <submittedName>
        <fullName evidence="1">Uncharacterized protein</fullName>
    </submittedName>
</protein>
<dbReference type="SUPFAM" id="SSF117281">
    <property type="entry name" value="Kelch motif"/>
    <property type="match status" value="1"/>
</dbReference>
<comment type="caution">
    <text evidence="1">The sequence shown here is derived from an EMBL/GenBank/DDBJ whole genome shotgun (WGS) entry which is preliminary data.</text>
</comment>
<reference evidence="1 2" key="1">
    <citation type="journal article" date="2018" name="PLoS ONE">
        <title>The draft genome of Kipferlia bialata reveals reductive genome evolution in fornicate parasites.</title>
        <authorList>
            <person name="Tanifuji G."/>
            <person name="Takabayashi S."/>
            <person name="Kume K."/>
            <person name="Takagi M."/>
            <person name="Nakayama T."/>
            <person name="Kamikawa R."/>
            <person name="Inagaki Y."/>
            <person name="Hashimoto T."/>
        </authorList>
    </citation>
    <scope>NUCLEOTIDE SEQUENCE [LARGE SCALE GENOMIC DNA]</scope>
    <source>
        <strain evidence="1">NY0173</strain>
    </source>
</reference>
<dbReference type="Proteomes" id="UP000265618">
    <property type="component" value="Unassembled WGS sequence"/>
</dbReference>
<evidence type="ECO:0000313" key="1">
    <source>
        <dbReference type="EMBL" id="GIQ79373.1"/>
    </source>
</evidence>